<evidence type="ECO:0000256" key="1">
    <source>
        <dbReference type="PROSITE-ProRule" id="PRU00042"/>
    </source>
</evidence>
<feature type="compositionally biased region" description="Polar residues" evidence="2">
    <location>
        <begin position="1519"/>
        <end position="1530"/>
    </location>
</feature>
<feature type="compositionally biased region" description="Low complexity" evidence="2">
    <location>
        <begin position="977"/>
        <end position="1012"/>
    </location>
</feature>
<feature type="compositionally biased region" description="Polar residues" evidence="2">
    <location>
        <begin position="1414"/>
        <end position="1429"/>
    </location>
</feature>
<feature type="compositionally biased region" description="Low complexity" evidence="2">
    <location>
        <begin position="2016"/>
        <end position="2034"/>
    </location>
</feature>
<feature type="compositionally biased region" description="Low complexity" evidence="2">
    <location>
        <begin position="669"/>
        <end position="686"/>
    </location>
</feature>
<keyword evidence="1" id="KW-0863">Zinc-finger</keyword>
<comment type="caution">
    <text evidence="4">The sequence shown here is derived from an EMBL/GenBank/DDBJ whole genome shotgun (WGS) entry which is preliminary data.</text>
</comment>
<feature type="compositionally biased region" description="Low complexity" evidence="2">
    <location>
        <begin position="2064"/>
        <end position="2084"/>
    </location>
</feature>
<proteinExistence type="predicted"/>
<feature type="compositionally biased region" description="Low complexity" evidence="2">
    <location>
        <begin position="1140"/>
        <end position="1154"/>
    </location>
</feature>
<feature type="compositionally biased region" description="Basic and acidic residues" evidence="2">
    <location>
        <begin position="253"/>
        <end position="279"/>
    </location>
</feature>
<feature type="compositionally biased region" description="Gly residues" evidence="2">
    <location>
        <begin position="861"/>
        <end position="876"/>
    </location>
</feature>
<feature type="region of interest" description="Disordered" evidence="2">
    <location>
        <begin position="1052"/>
        <end position="1626"/>
    </location>
</feature>
<feature type="compositionally biased region" description="Basic residues" evidence="2">
    <location>
        <begin position="846"/>
        <end position="855"/>
    </location>
</feature>
<feature type="compositionally biased region" description="Low complexity" evidence="2">
    <location>
        <begin position="1095"/>
        <end position="1115"/>
    </location>
</feature>
<feature type="compositionally biased region" description="Basic and acidic residues" evidence="2">
    <location>
        <begin position="308"/>
        <end position="321"/>
    </location>
</feature>
<feature type="compositionally biased region" description="Low complexity" evidence="2">
    <location>
        <begin position="1491"/>
        <end position="1518"/>
    </location>
</feature>
<feature type="compositionally biased region" description="Basic and acidic residues" evidence="2">
    <location>
        <begin position="1743"/>
        <end position="1754"/>
    </location>
</feature>
<feature type="compositionally biased region" description="Low complexity" evidence="2">
    <location>
        <begin position="1593"/>
        <end position="1603"/>
    </location>
</feature>
<feature type="compositionally biased region" description="Basic and acidic residues" evidence="2">
    <location>
        <begin position="203"/>
        <end position="228"/>
    </location>
</feature>
<organism evidence="4 5">
    <name type="scientific">Elysia marginata</name>
    <dbReference type="NCBI Taxonomy" id="1093978"/>
    <lineage>
        <taxon>Eukaryota</taxon>
        <taxon>Metazoa</taxon>
        <taxon>Spiralia</taxon>
        <taxon>Lophotrochozoa</taxon>
        <taxon>Mollusca</taxon>
        <taxon>Gastropoda</taxon>
        <taxon>Heterobranchia</taxon>
        <taxon>Euthyneura</taxon>
        <taxon>Panpulmonata</taxon>
        <taxon>Sacoglossa</taxon>
        <taxon>Placobranchoidea</taxon>
        <taxon>Plakobranchidae</taxon>
        <taxon>Elysia</taxon>
    </lineage>
</organism>
<feature type="compositionally biased region" description="Basic residues" evidence="2">
    <location>
        <begin position="1129"/>
        <end position="1139"/>
    </location>
</feature>
<keyword evidence="1" id="KW-0862">Zinc</keyword>
<feature type="compositionally biased region" description="Basic residues" evidence="2">
    <location>
        <begin position="1345"/>
        <end position="1365"/>
    </location>
</feature>
<protein>
    <recommendedName>
        <fullName evidence="3">C2H2-type domain-containing protein</fullName>
    </recommendedName>
</protein>
<dbReference type="SMART" id="SM00355">
    <property type="entry name" value="ZnF_C2H2"/>
    <property type="match status" value="4"/>
</dbReference>
<accession>A0AAV4HQN7</accession>
<evidence type="ECO:0000259" key="3">
    <source>
        <dbReference type="PROSITE" id="PS50157"/>
    </source>
</evidence>
<feature type="compositionally biased region" description="Basic and acidic residues" evidence="2">
    <location>
        <begin position="832"/>
        <end position="845"/>
    </location>
</feature>
<feature type="compositionally biased region" description="Basic and acidic residues" evidence="2">
    <location>
        <begin position="457"/>
        <end position="486"/>
    </location>
</feature>
<feature type="compositionally biased region" description="Basic and acidic residues" evidence="2">
    <location>
        <begin position="1083"/>
        <end position="1094"/>
    </location>
</feature>
<dbReference type="PROSITE" id="PS50157">
    <property type="entry name" value="ZINC_FINGER_C2H2_2"/>
    <property type="match status" value="1"/>
</dbReference>
<dbReference type="PROSITE" id="PS00028">
    <property type="entry name" value="ZINC_FINGER_C2H2_1"/>
    <property type="match status" value="3"/>
</dbReference>
<feature type="compositionally biased region" description="Polar residues" evidence="2">
    <location>
        <begin position="2342"/>
        <end position="2358"/>
    </location>
</feature>
<keyword evidence="5" id="KW-1185">Reference proteome</keyword>
<feature type="compositionally biased region" description="Low complexity" evidence="2">
    <location>
        <begin position="2177"/>
        <end position="2205"/>
    </location>
</feature>
<feature type="compositionally biased region" description="Low complexity" evidence="2">
    <location>
        <begin position="167"/>
        <end position="179"/>
    </location>
</feature>
<dbReference type="InterPro" id="IPR013087">
    <property type="entry name" value="Znf_C2H2_type"/>
</dbReference>
<dbReference type="GO" id="GO:0008270">
    <property type="term" value="F:zinc ion binding"/>
    <property type="evidence" value="ECO:0007669"/>
    <property type="project" value="UniProtKB-KW"/>
</dbReference>
<feature type="region of interest" description="Disordered" evidence="2">
    <location>
        <begin position="629"/>
        <end position="889"/>
    </location>
</feature>
<feature type="compositionally biased region" description="Low complexity" evidence="2">
    <location>
        <begin position="793"/>
        <end position="805"/>
    </location>
</feature>
<feature type="compositionally biased region" description="Low complexity" evidence="2">
    <location>
        <begin position="2228"/>
        <end position="2238"/>
    </location>
</feature>
<sequence length="2358" mass="252632">MGQQISAAAESVGSGAASSGAGLSYSATAMASDTGGVASMSVCPTLAGDTSRGETNHHSLSQQQQQQQVVAQQNKAMFDSLRAFPPVPKPPSMSNAPSTILGNSADSSGGGGGSRGSVGGGDQGDSQPGGEMELGKMSIREAIDSFIERCLHNSNDGGASDNEYSEESLSSHQSKASASNIFALENSSKRSPSSSCHSPATPSRDKDCGPSSKREKARMSGRESRTSRDSGSSSSSPKPLLDRGESCRPLSRQQERGDKMLSERRDSIGDSNRDGKSSDSKPSVSTELVMKVDPSLDEGEDTVLVIDCDSHERDDDKDSKGKRSPVGDEDEKSSHIKRETVEPKTEVKEEPKPEFQDGVRVKHESGEVGPTSSPRQKSLAEKEDDQSGEVNNSPGHHLRSNLLMWEMSKKPGAQSSSPSNDVKPVRPSPFLPGPKHFQFILDKVLDSTLNDTSDSPSGDKSKEEACADSEKKASSPKETDSKVEIIKVEEPVRMESLDLKSSSKDKADKNLLKEQMAQTKVPVCFKDHIEKVLLESFLSYEEEERKAALKKAENSTTGLGADGINRESGNADAPLSKTVSSPKNAISVQDIVDRVITQTEAINKNMSTPCASENRMDAQVGARYSVIGAQDSGQHPTTTLASRSHTSTSSTSSTAEGSYSNHHQHYPHNHPQQQQQHSASQPMSSQEKALQEAQRHVVLKEHQSSTNTGRKRGRPRRVSPSTSGNTHPHHGSTLADYRLNAGHHYSDDRSRTSHHHGPAPPPLDYNPHGSLSFGLPQGVPNLLPPPGSASLIRQQQMEQQRQQQQAKDLHSHALHGSPSGSGAYLPPGSRGHQREPIPHPMDIHHSRSHLPHHQQHPTGSISGGSGGGSSSSGGSGIKPPPPLILADSISPGTRLVPVSHIPTKSCSCHSCVAHFSGSSSTSSSVTQNENNGCPASQHARLVQQQQQHQHQQSLRPGSSSNRLEGRENSRSPHHPSGHAPHSHPAYGAAGSYPVASPPSSSASSRHALPPSAKDFYNQGHLSSRGGECLRPVASMPSRGLPPQAIIPTFVAAQRHQQQRDGPPGHGPDVLATSAPSPNQPQHYPRDNSHPRYYDSKSSPVSTASSSSTPSATSYHHYSHGSQHHGPYPSHHHNPHHQHHQTQQQQQPRHSSPSSQHHRHMEHRYPPEHESPRYHPDYIPPSASNSSSAAHYRYDQRSQREHGSGQPVSLHPGPSSTSSSSLRAPPNLLPPGNVSRPSPAPVESDSDAPLDLSVKPSRKQEHGGAGGRPPTEGAASHRTSAGPHGQPPSAEADLQYGTAYRRRSLDMSDARPGQYKHPGDYRESIPPSHQPHSLQTLENSVDRILAHPHHHRSSYQGHHQHQHQQHPHPALPPPHHHHSQPPHLRVSVSPHGPRANPDPQYPRQPHPMDHHQERSVSYSTSARSQQSPGQQKGYPPHLYPPSSGHTSNANPPSGMYPHYPLSSTSPSMPQHPHSHPPHAARQQPPPPPPPQHYASQSQHHSKISSNSSGSANSNNSGHSTAPSPSAQSYYSRSPVLGRPQAVSPASAGPHHYQKALESSPHQPYPHGAFPPPPPQSNSPYQRPPSHNQDGDNARPSPVNSSRPSSGPPPPLTRRPSDTPSPDEEELDAQGKLNISKHEPIQNIIGNHSPGDILYLICRLCRQTYGNPYGFRKHFRKEHGFEPKAEHTVVQTISATKSAMAHPSSIDQVDGSQRFNSEGPDKRIGNQLPSHHREDPHSNQPYPRSKPEEPASKEGPRYYGGDTRSSEGLPPPKRAEVLKNQKLLECAECSQTFQLNDFGAYKRHCRQHSGGSGSGPFLCHDCHRCFAEPEQLQEHLNTHADFTLSVCGICLTPFSTPDYLAEHLKAAHGHTAGNGPSGSSSSSASTTGWDKGENCGASSGHPGSDRKTGCVPEGVQPGKPCGPSSQHPHPSIVMGTSAASSIAPSSSSWCSSTSTTAQSSRRPVAEHGEPQHAVVHTPRDLQIEKLPADPTVMTASPDSSYTDEKLCADSQSGVIGVASKSSINSSQSQADSGPSSLRQQERDSDSNSSSPSSRSRDAFPMRRMGSPLTRQSRDSSSSQSHTPTPQVLTSGKQSTHPSESSKSAAKEDNDSVSSDRCASVDSNSLSIEGSRTSSPAVDEPDFSYKHKKYSRYNRKRSTEAYSISGEPGIKSARSSSAESNPAASTPVTSTTVTTTASATAFSSSNLSHTGGKNEYNLSPVVTSSASNTGDCESSTSSSHASLDDSVRSRSPSTKGSNSSSSKRGENEPSHKDSQSKKSSASEENHSSKEKGAKSSDSSKKRKAEDASSVCDENSAGKRWSGNVTGGSDSTGGDSGKFKWERMTRSQMGKASQAVSYSSSN</sequence>
<dbReference type="SUPFAM" id="SSF57667">
    <property type="entry name" value="beta-beta-alpha zinc fingers"/>
    <property type="match status" value="1"/>
</dbReference>
<dbReference type="InterPro" id="IPR036236">
    <property type="entry name" value="Znf_C2H2_sf"/>
</dbReference>
<gene>
    <name evidence="4" type="ORF">ElyMa_001062400</name>
</gene>
<feature type="compositionally biased region" description="Low complexity" evidence="2">
    <location>
        <begin position="637"/>
        <end position="661"/>
    </location>
</feature>
<feature type="compositionally biased region" description="Basic and acidic residues" evidence="2">
    <location>
        <begin position="332"/>
        <end position="366"/>
    </location>
</feature>
<feature type="compositionally biased region" description="Low complexity" evidence="2">
    <location>
        <begin position="2246"/>
        <end position="2259"/>
    </location>
</feature>
<feature type="region of interest" description="Disordered" evidence="2">
    <location>
        <begin position="1694"/>
        <end position="1771"/>
    </location>
</feature>
<reference evidence="4 5" key="1">
    <citation type="journal article" date="2021" name="Elife">
        <title>Chloroplast acquisition without the gene transfer in kleptoplastic sea slugs, Plakobranchus ocellatus.</title>
        <authorList>
            <person name="Maeda T."/>
            <person name="Takahashi S."/>
            <person name="Yoshida T."/>
            <person name="Shimamura S."/>
            <person name="Takaki Y."/>
            <person name="Nagai Y."/>
            <person name="Toyoda A."/>
            <person name="Suzuki Y."/>
            <person name="Arimoto A."/>
            <person name="Ishii H."/>
            <person name="Satoh N."/>
            <person name="Nishiyama T."/>
            <person name="Hasebe M."/>
            <person name="Maruyama T."/>
            <person name="Minagawa J."/>
            <person name="Obokata J."/>
            <person name="Shigenobu S."/>
        </authorList>
    </citation>
    <scope>NUCLEOTIDE SEQUENCE [LARGE SCALE GENOMIC DNA]</scope>
</reference>
<feature type="region of interest" description="Disordered" evidence="2">
    <location>
        <begin position="1"/>
        <end position="22"/>
    </location>
</feature>
<feature type="region of interest" description="Disordered" evidence="2">
    <location>
        <begin position="448"/>
        <end position="486"/>
    </location>
</feature>
<feature type="region of interest" description="Disordered" evidence="2">
    <location>
        <begin position="2016"/>
        <end position="2358"/>
    </location>
</feature>
<feature type="compositionally biased region" description="Gly residues" evidence="2">
    <location>
        <begin position="108"/>
        <end position="123"/>
    </location>
</feature>
<feature type="region of interest" description="Disordered" evidence="2">
    <location>
        <begin position="917"/>
        <end position="1019"/>
    </location>
</feature>
<feature type="compositionally biased region" description="Polar residues" evidence="2">
    <location>
        <begin position="953"/>
        <end position="962"/>
    </location>
</feature>
<feature type="compositionally biased region" description="Polar residues" evidence="2">
    <location>
        <begin position="1329"/>
        <end position="1338"/>
    </location>
</feature>
<evidence type="ECO:0000256" key="2">
    <source>
        <dbReference type="SAM" id="MobiDB-lite"/>
    </source>
</evidence>
<feature type="compositionally biased region" description="Polar residues" evidence="2">
    <location>
        <begin position="2213"/>
        <end position="2227"/>
    </location>
</feature>
<feature type="compositionally biased region" description="Basic and acidic residues" evidence="2">
    <location>
        <begin position="689"/>
        <end position="703"/>
    </location>
</feature>
<evidence type="ECO:0000313" key="4">
    <source>
        <dbReference type="EMBL" id="GFS00065.1"/>
    </source>
</evidence>
<feature type="compositionally biased region" description="Basic and acidic residues" evidence="2">
    <location>
        <begin position="138"/>
        <end position="151"/>
    </location>
</feature>
<feature type="region of interest" description="Disordered" evidence="2">
    <location>
        <begin position="549"/>
        <end position="582"/>
    </location>
</feature>
<feature type="compositionally biased region" description="Low complexity" evidence="2">
    <location>
        <begin position="1934"/>
        <end position="1958"/>
    </location>
</feature>
<feature type="compositionally biased region" description="Basic residues" evidence="2">
    <location>
        <begin position="2143"/>
        <end position="2153"/>
    </location>
</feature>
<feature type="compositionally biased region" description="Low complexity" evidence="2">
    <location>
        <begin position="1461"/>
        <end position="1470"/>
    </location>
</feature>
<feature type="compositionally biased region" description="Polar residues" evidence="2">
    <location>
        <begin position="2085"/>
        <end position="2101"/>
    </location>
</feature>
<feature type="compositionally biased region" description="Low complexity" evidence="2">
    <location>
        <begin position="189"/>
        <end position="202"/>
    </location>
</feature>
<dbReference type="Gene3D" id="3.30.160.60">
    <property type="entry name" value="Classic Zinc Finger"/>
    <property type="match status" value="1"/>
</dbReference>
<evidence type="ECO:0000313" key="5">
    <source>
        <dbReference type="Proteomes" id="UP000762676"/>
    </source>
</evidence>
<feature type="compositionally biased region" description="Low complexity" evidence="2">
    <location>
        <begin position="943"/>
        <end position="952"/>
    </location>
</feature>
<keyword evidence="1" id="KW-0479">Metal-binding</keyword>
<feature type="region of interest" description="Disordered" evidence="2">
    <location>
        <begin position="1868"/>
        <end position="1983"/>
    </location>
</feature>
<feature type="compositionally biased region" description="Basic and acidic residues" evidence="2">
    <location>
        <begin position="1191"/>
        <end position="1202"/>
    </location>
</feature>
<dbReference type="EMBL" id="BMAT01002141">
    <property type="protein sequence ID" value="GFS00065.1"/>
    <property type="molecule type" value="Genomic_DNA"/>
</dbReference>
<dbReference type="Proteomes" id="UP000762676">
    <property type="component" value="Unassembled WGS sequence"/>
</dbReference>
<feature type="compositionally biased region" description="Polar residues" evidence="2">
    <location>
        <begin position="925"/>
        <end position="934"/>
    </location>
</feature>
<feature type="domain" description="C2H2-type" evidence="3">
    <location>
        <begin position="1815"/>
        <end position="1838"/>
    </location>
</feature>
<name>A0AAV4HQN7_9GAST</name>
<feature type="compositionally biased region" description="Polar residues" evidence="2">
    <location>
        <begin position="2109"/>
        <end position="2133"/>
    </location>
</feature>
<feature type="region of interest" description="Disordered" evidence="2">
    <location>
        <begin position="36"/>
        <end position="434"/>
    </location>
</feature>
<feature type="compositionally biased region" description="Low complexity" evidence="2">
    <location>
        <begin position="1869"/>
        <end position="1886"/>
    </location>
</feature>
<feature type="compositionally biased region" description="Polar residues" evidence="2">
    <location>
        <begin position="1703"/>
        <end position="1714"/>
    </location>
</feature>
<feature type="compositionally biased region" description="Basic and acidic residues" evidence="2">
    <location>
        <begin position="2260"/>
        <end position="2303"/>
    </location>
</feature>
<feature type="compositionally biased region" description="Basic and acidic residues" evidence="2">
    <location>
        <begin position="1162"/>
        <end position="1175"/>
    </location>
</feature>
<feature type="compositionally biased region" description="Polar residues" evidence="2">
    <location>
        <begin position="92"/>
        <end position="101"/>
    </location>
</feature>
<feature type="compositionally biased region" description="Low complexity" evidence="2">
    <location>
        <begin position="62"/>
        <end position="73"/>
    </location>
</feature>